<dbReference type="Proteomes" id="UP000541444">
    <property type="component" value="Unassembled WGS sequence"/>
</dbReference>
<evidence type="ECO:0000256" key="2">
    <source>
        <dbReference type="ARBA" id="ARBA00022723"/>
    </source>
</evidence>
<feature type="domain" description="Peptidase M3A/M3B catalytic" evidence="7">
    <location>
        <begin position="118"/>
        <end position="189"/>
    </location>
</feature>
<evidence type="ECO:0000256" key="5">
    <source>
        <dbReference type="ARBA" id="ARBA00023049"/>
    </source>
</evidence>
<dbReference type="GO" id="GO:0004222">
    <property type="term" value="F:metalloendopeptidase activity"/>
    <property type="evidence" value="ECO:0007669"/>
    <property type="project" value="InterPro"/>
</dbReference>
<evidence type="ECO:0000256" key="3">
    <source>
        <dbReference type="ARBA" id="ARBA00022801"/>
    </source>
</evidence>
<comment type="similarity">
    <text evidence="6">Belongs to the peptidase M3 family.</text>
</comment>
<dbReference type="EMBL" id="JACGCM010001198">
    <property type="protein sequence ID" value="KAF6159206.1"/>
    <property type="molecule type" value="Genomic_DNA"/>
</dbReference>
<comment type="cofactor">
    <cofactor evidence="6">
        <name>Zn(2+)</name>
        <dbReference type="ChEBI" id="CHEBI:29105"/>
    </cofactor>
    <text evidence="6">Binds 1 zinc ion.</text>
</comment>
<keyword evidence="2 6" id="KW-0479">Metal-binding</keyword>
<dbReference type="GO" id="GO:0006518">
    <property type="term" value="P:peptide metabolic process"/>
    <property type="evidence" value="ECO:0007669"/>
    <property type="project" value="TreeGrafter"/>
</dbReference>
<dbReference type="InterPro" id="IPR001567">
    <property type="entry name" value="Pept_M3A_M3B_dom"/>
</dbReference>
<name>A0A7J7MWF2_9MAGN</name>
<keyword evidence="3 6" id="KW-0378">Hydrolase</keyword>
<evidence type="ECO:0000313" key="9">
    <source>
        <dbReference type="Proteomes" id="UP000541444"/>
    </source>
</evidence>
<dbReference type="GO" id="GO:0006508">
    <property type="term" value="P:proteolysis"/>
    <property type="evidence" value="ECO:0007669"/>
    <property type="project" value="UniProtKB-KW"/>
</dbReference>
<gene>
    <name evidence="8" type="ORF">GIB67_022885</name>
</gene>
<reference evidence="8 9" key="1">
    <citation type="journal article" date="2020" name="IScience">
        <title>Genome Sequencing of the Endangered Kingdonia uniflora (Circaeasteraceae, Ranunculales) Reveals Potential Mechanisms of Evolutionary Specialization.</title>
        <authorList>
            <person name="Sun Y."/>
            <person name="Deng T."/>
            <person name="Zhang A."/>
            <person name="Moore M.J."/>
            <person name="Landis J.B."/>
            <person name="Lin N."/>
            <person name="Zhang H."/>
            <person name="Zhang X."/>
            <person name="Huang J."/>
            <person name="Zhang X."/>
            <person name="Sun H."/>
            <person name="Wang H."/>
        </authorList>
    </citation>
    <scope>NUCLEOTIDE SEQUENCE [LARGE SCALE GENOMIC DNA]</scope>
    <source>
        <strain evidence="8">TB1705</strain>
        <tissue evidence="8">Leaf</tissue>
    </source>
</reference>
<comment type="caution">
    <text evidence="8">The sequence shown here is derived from an EMBL/GenBank/DDBJ whole genome shotgun (WGS) entry which is preliminary data.</text>
</comment>
<dbReference type="InterPro" id="IPR045090">
    <property type="entry name" value="Pept_M3A_M3B"/>
</dbReference>
<dbReference type="GO" id="GO:0046872">
    <property type="term" value="F:metal ion binding"/>
    <property type="evidence" value="ECO:0007669"/>
    <property type="project" value="UniProtKB-UniRule"/>
</dbReference>
<evidence type="ECO:0000256" key="6">
    <source>
        <dbReference type="RuleBase" id="RU003435"/>
    </source>
</evidence>
<evidence type="ECO:0000259" key="7">
    <source>
        <dbReference type="Pfam" id="PF01432"/>
    </source>
</evidence>
<dbReference type="OrthoDB" id="17530at2759"/>
<dbReference type="Gene3D" id="1.10.1370.40">
    <property type="match status" value="1"/>
</dbReference>
<evidence type="ECO:0000313" key="8">
    <source>
        <dbReference type="EMBL" id="KAF6159206.1"/>
    </source>
</evidence>
<dbReference type="PANTHER" id="PTHR11804:SF79">
    <property type="entry name" value="MITOCHONDRIAL INTERMEDIATE PEPTIDASE"/>
    <property type="match status" value="1"/>
</dbReference>
<proteinExistence type="inferred from homology"/>
<keyword evidence="5 6" id="KW-0482">Metalloprotease</keyword>
<keyword evidence="9" id="KW-1185">Reference proteome</keyword>
<evidence type="ECO:0000256" key="1">
    <source>
        <dbReference type="ARBA" id="ARBA00022670"/>
    </source>
</evidence>
<dbReference type="PANTHER" id="PTHR11804">
    <property type="entry name" value="PROTEASE M3 THIMET OLIGOPEPTIDASE-RELATED"/>
    <property type="match status" value="1"/>
</dbReference>
<keyword evidence="4 6" id="KW-0862">Zinc</keyword>
<dbReference type="Pfam" id="PF01432">
    <property type="entry name" value="Peptidase_M3"/>
    <property type="match status" value="1"/>
</dbReference>
<evidence type="ECO:0000256" key="4">
    <source>
        <dbReference type="ARBA" id="ARBA00022833"/>
    </source>
</evidence>
<dbReference type="AlphaFoldDB" id="A0A7J7MWF2"/>
<sequence length="197" mass="23324">MEEVRGLRLKRYIKSTNVMDENSNEASKMPEITSSIPFLPRNLPLLTLEKRTLFGEDHGIHNRLIGWSKIVRPKVDKDFKKIRNFRSQRCYQRYEDLEPWDETYFTGMMKSSAYNLDSTDYQHFSGTRVTLNLAETPSNLFEYYVWDYWFLRTFAKYYLTGEVIPEEVVESMKGARNMFAATELQRQVMDVVVHAAF</sequence>
<keyword evidence="1 6" id="KW-0645">Protease</keyword>
<organism evidence="8 9">
    <name type="scientific">Kingdonia uniflora</name>
    <dbReference type="NCBI Taxonomy" id="39325"/>
    <lineage>
        <taxon>Eukaryota</taxon>
        <taxon>Viridiplantae</taxon>
        <taxon>Streptophyta</taxon>
        <taxon>Embryophyta</taxon>
        <taxon>Tracheophyta</taxon>
        <taxon>Spermatophyta</taxon>
        <taxon>Magnoliopsida</taxon>
        <taxon>Ranunculales</taxon>
        <taxon>Circaeasteraceae</taxon>
        <taxon>Kingdonia</taxon>
    </lineage>
</organism>
<protein>
    <recommendedName>
        <fullName evidence="7">Peptidase M3A/M3B catalytic domain-containing protein</fullName>
    </recommendedName>
</protein>
<dbReference type="SUPFAM" id="SSF55486">
    <property type="entry name" value="Metalloproteases ('zincins'), catalytic domain"/>
    <property type="match status" value="1"/>
</dbReference>
<accession>A0A7J7MWF2</accession>